<evidence type="ECO:0000313" key="2">
    <source>
        <dbReference type="EMBL" id="GJS77777.1"/>
    </source>
</evidence>
<dbReference type="Proteomes" id="UP001151760">
    <property type="component" value="Unassembled WGS sequence"/>
</dbReference>
<reference evidence="2" key="1">
    <citation type="journal article" date="2022" name="Int. J. Mol. Sci.">
        <title>Draft Genome of Tanacetum Coccineum: Genomic Comparison of Closely Related Tanacetum-Family Plants.</title>
        <authorList>
            <person name="Yamashiro T."/>
            <person name="Shiraishi A."/>
            <person name="Nakayama K."/>
            <person name="Satake H."/>
        </authorList>
    </citation>
    <scope>NUCLEOTIDE SEQUENCE</scope>
</reference>
<sequence length="248" mass="28001">MSSQLVNIEKFSGKSNFSLWRIKIRALLKQQGIWASIAGTKPYDTTDANYMLQEENAHSTILLCLSDEVLYEVGDEETEKGVWKKLETIYMKKSLTNKLLLKQRLFSLRMKEGSSLKEHLDALNSILMDLKNVEVKIEYEDAALVLLVSLLHSFESFVSSFVVGSGYESQSMGLSTTSRDRGRYRFEKDKDKCGASSSSRGPNPRDICNYCKETGHWKIDCPKLKKKAFVAATAKDDSCYSGSECDLL</sequence>
<evidence type="ECO:0000313" key="3">
    <source>
        <dbReference type="Proteomes" id="UP001151760"/>
    </source>
</evidence>
<name>A0ABQ4YJT7_9ASTR</name>
<gene>
    <name evidence="2" type="ORF">Tco_0727658</name>
</gene>
<dbReference type="PANTHER" id="PTHR35317:SF29">
    <property type="entry name" value="CCHC-TYPE DOMAIN-CONTAINING PROTEIN"/>
    <property type="match status" value="1"/>
</dbReference>
<dbReference type="EMBL" id="BQNB010010473">
    <property type="protein sequence ID" value="GJS77777.1"/>
    <property type="molecule type" value="Genomic_DNA"/>
</dbReference>
<feature type="domain" description="CCHC-type" evidence="1">
    <location>
        <begin position="207"/>
        <end position="223"/>
    </location>
</feature>
<dbReference type="SUPFAM" id="SSF57756">
    <property type="entry name" value="Retrovirus zinc finger-like domains"/>
    <property type="match status" value="1"/>
</dbReference>
<comment type="caution">
    <text evidence="2">The sequence shown here is derived from an EMBL/GenBank/DDBJ whole genome shotgun (WGS) entry which is preliminary data.</text>
</comment>
<organism evidence="2 3">
    <name type="scientific">Tanacetum coccineum</name>
    <dbReference type="NCBI Taxonomy" id="301880"/>
    <lineage>
        <taxon>Eukaryota</taxon>
        <taxon>Viridiplantae</taxon>
        <taxon>Streptophyta</taxon>
        <taxon>Embryophyta</taxon>
        <taxon>Tracheophyta</taxon>
        <taxon>Spermatophyta</taxon>
        <taxon>Magnoliopsida</taxon>
        <taxon>eudicotyledons</taxon>
        <taxon>Gunneridae</taxon>
        <taxon>Pentapetalae</taxon>
        <taxon>asterids</taxon>
        <taxon>campanulids</taxon>
        <taxon>Asterales</taxon>
        <taxon>Asteraceae</taxon>
        <taxon>Asteroideae</taxon>
        <taxon>Anthemideae</taxon>
        <taxon>Anthemidinae</taxon>
        <taxon>Tanacetum</taxon>
    </lineage>
</organism>
<dbReference type="Gene3D" id="4.10.60.10">
    <property type="entry name" value="Zinc finger, CCHC-type"/>
    <property type="match status" value="1"/>
</dbReference>
<dbReference type="Pfam" id="PF00098">
    <property type="entry name" value="zf-CCHC"/>
    <property type="match status" value="1"/>
</dbReference>
<protein>
    <submittedName>
        <fullName evidence="2">Retrovirus-related pol polyprotein from transposon TNT 1-94</fullName>
    </submittedName>
</protein>
<accession>A0ABQ4YJT7</accession>
<reference evidence="2" key="2">
    <citation type="submission" date="2022-01" db="EMBL/GenBank/DDBJ databases">
        <authorList>
            <person name="Yamashiro T."/>
            <person name="Shiraishi A."/>
            <person name="Satake H."/>
            <person name="Nakayama K."/>
        </authorList>
    </citation>
    <scope>NUCLEOTIDE SEQUENCE</scope>
</reference>
<dbReference type="InterPro" id="IPR036875">
    <property type="entry name" value="Znf_CCHC_sf"/>
</dbReference>
<dbReference type="Pfam" id="PF14223">
    <property type="entry name" value="Retrotran_gag_2"/>
    <property type="match status" value="1"/>
</dbReference>
<evidence type="ECO:0000259" key="1">
    <source>
        <dbReference type="SMART" id="SM00343"/>
    </source>
</evidence>
<proteinExistence type="predicted"/>
<dbReference type="InterPro" id="IPR001878">
    <property type="entry name" value="Znf_CCHC"/>
</dbReference>
<keyword evidence="3" id="KW-1185">Reference proteome</keyword>
<dbReference type="PANTHER" id="PTHR35317">
    <property type="entry name" value="OS04G0629600 PROTEIN"/>
    <property type="match status" value="1"/>
</dbReference>
<dbReference type="SMART" id="SM00343">
    <property type="entry name" value="ZnF_C2HC"/>
    <property type="match status" value="1"/>
</dbReference>